<name>U4KQE2_9MOLU</name>
<dbReference type="KEGG" id="abra:BN85316540"/>
<reference evidence="3 4" key="1">
    <citation type="journal article" date="2013" name="J. Mol. Microbiol. Biotechnol.">
        <title>Analysis of the Complete Genomes of Acholeplasma brassicae , A. palmae and A. laidlawii and Their Comparison to the Obligate Parasites from ' Candidatus Phytoplasma'.</title>
        <authorList>
            <person name="Kube M."/>
            <person name="Siewert C."/>
            <person name="Migdoll A.M."/>
            <person name="Duduk B."/>
            <person name="Holz S."/>
            <person name="Rabus R."/>
            <person name="Seemuller E."/>
            <person name="Mitrovic J."/>
            <person name="Muller I."/>
            <person name="Buttner C."/>
            <person name="Reinhardt R."/>
        </authorList>
    </citation>
    <scope>NUCLEOTIDE SEQUENCE [LARGE SCALE GENOMIC DNA]</scope>
    <source>
        <strain evidence="4">0502</strain>
    </source>
</reference>
<dbReference type="InterPro" id="IPR035107">
    <property type="entry name" value="tRNA_thiolation_TtcA_Ctu1"/>
</dbReference>
<keyword evidence="1" id="KW-0808">Transferase</keyword>
<dbReference type="RefSeq" id="WP_030005525.1">
    <property type="nucleotide sequence ID" value="NC_022549.1"/>
</dbReference>
<evidence type="ECO:0000313" key="3">
    <source>
        <dbReference type="EMBL" id="CCV66675.1"/>
    </source>
</evidence>
<dbReference type="CDD" id="cd24138">
    <property type="entry name" value="TtcA-like"/>
    <property type="match status" value="1"/>
</dbReference>
<dbReference type="STRING" id="61635.BN85316540"/>
<dbReference type="PIRSF" id="PIRSF004976">
    <property type="entry name" value="ATPase_YdaO"/>
    <property type="match status" value="1"/>
</dbReference>
<accession>U4KQE2</accession>
<dbReference type="GO" id="GO:0016740">
    <property type="term" value="F:transferase activity"/>
    <property type="evidence" value="ECO:0007669"/>
    <property type="project" value="UniProtKB-KW"/>
</dbReference>
<evidence type="ECO:0000256" key="1">
    <source>
        <dbReference type="ARBA" id="ARBA00022679"/>
    </source>
</evidence>
<dbReference type="Proteomes" id="UP000032737">
    <property type="component" value="Chromosome"/>
</dbReference>
<dbReference type="GO" id="GO:0008033">
    <property type="term" value="P:tRNA processing"/>
    <property type="evidence" value="ECO:0007669"/>
    <property type="project" value="InterPro"/>
</dbReference>
<proteinExistence type="predicted"/>
<dbReference type="InterPro" id="IPR011063">
    <property type="entry name" value="TilS/TtcA_N"/>
</dbReference>
<evidence type="ECO:0000259" key="2">
    <source>
        <dbReference type="Pfam" id="PF01171"/>
    </source>
</evidence>
<sequence>MEIRQECARIVVTEPLLPLEDIERSLLKTYRKDVWAKFIKAIKNYNLIEPGDKVAVGISGGKDSLLMAKLFQQLHRYSDIPFDVVYLAMDPGFAKINLELLETNCKYLNIPLVIKKSNVFAVAGKIASDNPCYMCARMRRGFLYNAAKELGCNKLALGHHYDDVIETTMLNVLYGGQFKTMVPKIKADNFEEIELIRPLFYIKEKDIIRFTKSSGIQSMNCGCTVVASRTSSKRREIKEMINKLREINKEVDQSIFKAAENVNINAVLGYQYKDKKYDFNEIYKERNELDD</sequence>
<dbReference type="Gene3D" id="3.40.50.620">
    <property type="entry name" value="HUPs"/>
    <property type="match status" value="1"/>
</dbReference>
<organism evidence="3 4">
    <name type="scientific">Acholeplasma brassicae</name>
    <dbReference type="NCBI Taxonomy" id="61635"/>
    <lineage>
        <taxon>Bacteria</taxon>
        <taxon>Bacillati</taxon>
        <taxon>Mycoplasmatota</taxon>
        <taxon>Mollicutes</taxon>
        <taxon>Acholeplasmatales</taxon>
        <taxon>Acholeplasmataceae</taxon>
        <taxon>Acholeplasma</taxon>
    </lineage>
</organism>
<dbReference type="HOGENOM" id="CLU_026481_5_0_14"/>
<dbReference type="PANTHER" id="PTHR43686:SF1">
    <property type="entry name" value="AMINOTRAN_5 DOMAIN-CONTAINING PROTEIN"/>
    <property type="match status" value="1"/>
</dbReference>
<dbReference type="Pfam" id="PF01171">
    <property type="entry name" value="ATP_bind_3"/>
    <property type="match status" value="1"/>
</dbReference>
<dbReference type="OrthoDB" id="9807403at2"/>
<keyword evidence="4" id="KW-1185">Reference proteome</keyword>
<evidence type="ECO:0000313" key="4">
    <source>
        <dbReference type="Proteomes" id="UP000032737"/>
    </source>
</evidence>
<gene>
    <name evidence="3" type="ORF">BN85316540</name>
</gene>
<dbReference type="SUPFAM" id="SSF52402">
    <property type="entry name" value="Adenine nucleotide alpha hydrolases-like"/>
    <property type="match status" value="1"/>
</dbReference>
<feature type="domain" description="tRNA(Ile)-lysidine/2-thiocytidine synthase N-terminal" evidence="2">
    <location>
        <begin position="53"/>
        <end position="217"/>
    </location>
</feature>
<dbReference type="EMBL" id="FO681348">
    <property type="protein sequence ID" value="CCV66675.1"/>
    <property type="molecule type" value="Genomic_DNA"/>
</dbReference>
<protein>
    <submittedName>
        <fullName evidence="3">PP-loop domain protein</fullName>
    </submittedName>
</protein>
<dbReference type="InterPro" id="IPR014729">
    <property type="entry name" value="Rossmann-like_a/b/a_fold"/>
</dbReference>
<dbReference type="PANTHER" id="PTHR43686">
    <property type="entry name" value="SULFURTRANSFERASE-RELATED"/>
    <property type="match status" value="1"/>
</dbReference>
<dbReference type="AlphaFoldDB" id="U4KQE2"/>